<feature type="transmembrane region" description="Helical" evidence="6">
    <location>
        <begin position="436"/>
        <end position="455"/>
    </location>
</feature>
<feature type="transmembrane region" description="Helical" evidence="6">
    <location>
        <begin position="521"/>
        <end position="540"/>
    </location>
</feature>
<keyword evidence="4 6" id="KW-1133">Transmembrane helix</keyword>
<evidence type="ECO:0000256" key="4">
    <source>
        <dbReference type="ARBA" id="ARBA00022989"/>
    </source>
</evidence>
<evidence type="ECO:0000256" key="2">
    <source>
        <dbReference type="ARBA" id="ARBA00022475"/>
    </source>
</evidence>
<evidence type="ECO:0000256" key="1">
    <source>
        <dbReference type="ARBA" id="ARBA00004651"/>
    </source>
</evidence>
<comment type="subcellular location">
    <subcellularLocation>
        <location evidence="1">Cell membrane</location>
        <topology evidence="1">Multi-pass membrane protein</topology>
    </subcellularLocation>
</comment>
<dbReference type="InterPro" id="IPR003838">
    <property type="entry name" value="ABC3_permease_C"/>
</dbReference>
<keyword evidence="5 6" id="KW-0472">Membrane</keyword>
<evidence type="ECO:0000313" key="9">
    <source>
        <dbReference type="Proteomes" id="UP000295136"/>
    </source>
</evidence>
<evidence type="ECO:0000256" key="5">
    <source>
        <dbReference type="ARBA" id="ARBA00023136"/>
    </source>
</evidence>
<evidence type="ECO:0000256" key="6">
    <source>
        <dbReference type="SAM" id="Phobius"/>
    </source>
</evidence>
<dbReference type="PROSITE" id="PS51257">
    <property type="entry name" value="PROKAR_LIPOPROTEIN"/>
    <property type="match status" value="1"/>
</dbReference>
<sequence length="864" mass="90751">MRIPLLARVHLGTVAVLSVLTIGACLLIAGLPRGMQASFDQALQRSLDTASAQQADLTVTMSSDSQADDLHQRVQFDDRDRQWRDLLPPKLRPLVTPAGAGSSHASAKTSLTPVTGTSGTRYINLGWLSDADRRVTWVQGRSPGAPGTTRYDGERIPVFEVGVAAEALREMDLRVGETKTLGENAYVAVKIVGAFEAKEPGDRYWDHNPDILHVTKIQPPGSLDFEKHITSLMSDDGLTALSGEGRHLSYNWVLPVDPAAANALDVPGLTAAVADLDRLLGVQARGTASPYRLITGLPKLLGDFRAALTTAETVMYLVLGGLLAVALGVLVLGVQLLADRMEHTLTLTRARGGSLRQVAGTGAALTGLAVAPAALAGYALSYLVPGPVLPIVHLGPVIVVLVTVGYAAARLAVTYRTPLHERRDDVATARPTAKRITLEVLVIVLALAGAYLLRARGLDASAGQDPFLLLVPVALTGAAALITLRCYPYPLRLLVRLAARGRAAVPFLGLTRAARARSASVLPVLILLPALGVSVFAAVISDGISGTQVQASWQQVGAPIRMTSNIEIPAEAIAKVRAARGVEQVVTAQTARVQVGYGAERAEAIAVDVARWRQLMGGAPFDLPDLSSGALVSPELRGRGTFEIGWQSRLKLATRGVIESVPGFYTEGKFLVVPIDVLTRPAVNTLLIKGDASVGELKRLVPSATVVSQRGTLRAIQDDPLTSTVRWTMVVVTVALAAYALAAVVLALVIGAADRARAVSFMRTLGLSERQAQRLTVLEILPMILVTATAGLGLGLGLPAALGPGVDLSSYAGDLPVAGYSPDLVLPGTLAAGLAAIAVLGAYAHTAVSRRRRIGAVLRVGDLT</sequence>
<feature type="transmembrane region" description="Helical" evidence="6">
    <location>
        <begin position="314"/>
        <end position="337"/>
    </location>
</feature>
<dbReference type="Proteomes" id="UP000295136">
    <property type="component" value="Unassembled WGS sequence"/>
</dbReference>
<feature type="transmembrane region" description="Helical" evidence="6">
    <location>
        <begin position="780"/>
        <end position="804"/>
    </location>
</feature>
<evidence type="ECO:0000259" key="7">
    <source>
        <dbReference type="Pfam" id="PF02687"/>
    </source>
</evidence>
<dbReference type="Pfam" id="PF02687">
    <property type="entry name" value="FtsX"/>
    <property type="match status" value="1"/>
</dbReference>
<protein>
    <submittedName>
        <fullName evidence="8">FtsX-like permease family protein</fullName>
    </submittedName>
</protein>
<keyword evidence="3 6" id="KW-0812">Transmembrane</keyword>
<evidence type="ECO:0000313" key="8">
    <source>
        <dbReference type="EMBL" id="TDE35892.1"/>
    </source>
</evidence>
<dbReference type="RefSeq" id="WP_132637567.1">
    <property type="nucleotide sequence ID" value="NZ_SMLD01000136.1"/>
</dbReference>
<keyword evidence="9" id="KW-1185">Reference proteome</keyword>
<keyword evidence="2" id="KW-1003">Cell membrane</keyword>
<feature type="transmembrane region" description="Helical" evidence="6">
    <location>
        <begin position="12"/>
        <end position="31"/>
    </location>
</feature>
<reference evidence="8 9" key="1">
    <citation type="submission" date="2019-03" db="EMBL/GenBank/DDBJ databases">
        <title>Draft genome sequences of novel Actinobacteria.</title>
        <authorList>
            <person name="Sahin N."/>
            <person name="Ay H."/>
            <person name="Saygin H."/>
        </authorList>
    </citation>
    <scope>NUCLEOTIDE SEQUENCE [LARGE SCALE GENOMIC DNA]</scope>
    <source>
        <strain evidence="8 9">6K102</strain>
    </source>
</reference>
<evidence type="ECO:0000256" key="3">
    <source>
        <dbReference type="ARBA" id="ARBA00022692"/>
    </source>
</evidence>
<feature type="transmembrane region" description="Helical" evidence="6">
    <location>
        <begin position="467"/>
        <end position="487"/>
    </location>
</feature>
<feature type="transmembrane region" description="Helical" evidence="6">
    <location>
        <begin position="727"/>
        <end position="753"/>
    </location>
</feature>
<gene>
    <name evidence="8" type="ORF">E1295_35625</name>
</gene>
<feature type="transmembrane region" description="Helical" evidence="6">
    <location>
        <begin position="824"/>
        <end position="844"/>
    </location>
</feature>
<organism evidence="8 9">
    <name type="scientific">Nonomuraea mesophila</name>
    <dbReference type="NCBI Taxonomy" id="2530382"/>
    <lineage>
        <taxon>Bacteria</taxon>
        <taxon>Bacillati</taxon>
        <taxon>Actinomycetota</taxon>
        <taxon>Actinomycetes</taxon>
        <taxon>Streptosporangiales</taxon>
        <taxon>Streptosporangiaceae</taxon>
        <taxon>Nonomuraea</taxon>
    </lineage>
</organism>
<comment type="caution">
    <text evidence="8">The sequence shown here is derived from an EMBL/GenBank/DDBJ whole genome shotgun (WGS) entry which is preliminary data.</text>
</comment>
<feature type="domain" description="ABC3 transporter permease C-terminal" evidence="7">
    <location>
        <begin position="731"/>
        <end position="844"/>
    </location>
</feature>
<dbReference type="GO" id="GO:0005886">
    <property type="term" value="C:plasma membrane"/>
    <property type="evidence" value="ECO:0007669"/>
    <property type="project" value="UniProtKB-SubCell"/>
</dbReference>
<accession>A0A4R5EMS7</accession>
<dbReference type="EMBL" id="SMLD01000136">
    <property type="protein sequence ID" value="TDE35892.1"/>
    <property type="molecule type" value="Genomic_DNA"/>
</dbReference>
<name>A0A4R5EMS7_9ACTN</name>
<proteinExistence type="predicted"/>
<dbReference type="AlphaFoldDB" id="A0A4R5EMS7"/>
<feature type="transmembrane region" description="Helical" evidence="6">
    <location>
        <begin position="358"/>
        <end position="379"/>
    </location>
</feature>
<feature type="transmembrane region" description="Helical" evidence="6">
    <location>
        <begin position="391"/>
        <end position="415"/>
    </location>
</feature>